<dbReference type="RefSeq" id="WP_253061617.1">
    <property type="nucleotide sequence ID" value="NZ_JAMXWM010000009.1"/>
</dbReference>
<name>A0ABW5S844_9BACL</name>
<evidence type="ECO:0000313" key="3">
    <source>
        <dbReference type="Proteomes" id="UP001597399"/>
    </source>
</evidence>
<dbReference type="Pfam" id="PF12642">
    <property type="entry name" value="TpcC"/>
    <property type="match status" value="1"/>
</dbReference>
<feature type="transmembrane region" description="Helical" evidence="1">
    <location>
        <begin position="26"/>
        <end position="43"/>
    </location>
</feature>
<accession>A0ABW5S844</accession>
<dbReference type="Gene3D" id="3.10.450.540">
    <property type="match status" value="2"/>
</dbReference>
<evidence type="ECO:0000256" key="1">
    <source>
        <dbReference type="SAM" id="Phobius"/>
    </source>
</evidence>
<evidence type="ECO:0000313" key="2">
    <source>
        <dbReference type="EMBL" id="MFD2695787.1"/>
    </source>
</evidence>
<dbReference type="CDD" id="cd16428">
    <property type="entry name" value="TcpC_C"/>
    <property type="match status" value="1"/>
</dbReference>
<keyword evidence="1" id="KW-0472">Membrane</keyword>
<organism evidence="2 3">
    <name type="scientific">Sporolactobacillus shoreicorticis</name>
    <dbReference type="NCBI Taxonomy" id="1923877"/>
    <lineage>
        <taxon>Bacteria</taxon>
        <taxon>Bacillati</taxon>
        <taxon>Bacillota</taxon>
        <taxon>Bacilli</taxon>
        <taxon>Bacillales</taxon>
        <taxon>Sporolactobacillaceae</taxon>
        <taxon>Sporolactobacillus</taxon>
    </lineage>
</organism>
<dbReference type="CDD" id="cd16386">
    <property type="entry name" value="TcpC_N"/>
    <property type="match status" value="1"/>
</dbReference>
<reference evidence="3" key="1">
    <citation type="journal article" date="2019" name="Int. J. Syst. Evol. Microbiol.">
        <title>The Global Catalogue of Microorganisms (GCM) 10K type strain sequencing project: providing services to taxonomists for standard genome sequencing and annotation.</title>
        <authorList>
            <consortium name="The Broad Institute Genomics Platform"/>
            <consortium name="The Broad Institute Genome Sequencing Center for Infectious Disease"/>
            <person name="Wu L."/>
            <person name="Ma J."/>
        </authorList>
    </citation>
    <scope>NUCLEOTIDE SEQUENCE [LARGE SCALE GENOMIC DNA]</scope>
    <source>
        <strain evidence="3">TISTR 2466</strain>
    </source>
</reference>
<dbReference type="EMBL" id="JBHUMQ010000054">
    <property type="protein sequence ID" value="MFD2695787.1"/>
    <property type="molecule type" value="Genomic_DNA"/>
</dbReference>
<sequence length="299" mass="34422">MKIRRKAKLSQPQKIQVMKVGPHRKWVIFLWILLISSVAFGIYKNFTGINRHTVHETRVIKEQVVDTNAIENFVKNFAQVYYSWENNQKAIDERAEALQGYLTKALQDLNDDTIRPDIPTSSSVRSVDIWKVRRIDDHEYTVIFSVNQWITESKKRKTVEASYEVTVYVDQAGNLVIIQNPTICGLPAKSAYEPKAADSDSNVDEEATTGEVTAFLKTFFKLYPTANESELAYYVKENALKPVGKKYVFSELINPVYQKKGKQIQVSVSVKYLDQQTKAIQVSQFNLTLEKNRNWMIVK</sequence>
<comment type="caution">
    <text evidence="2">The sequence shown here is derived from an EMBL/GenBank/DDBJ whole genome shotgun (WGS) entry which is preliminary data.</text>
</comment>
<dbReference type="InterPro" id="IPR024735">
    <property type="entry name" value="TcpC"/>
</dbReference>
<dbReference type="InterPro" id="IPR035628">
    <property type="entry name" value="TcpC_C"/>
</dbReference>
<keyword evidence="1" id="KW-1133">Transmembrane helix</keyword>
<dbReference type="Proteomes" id="UP001597399">
    <property type="component" value="Unassembled WGS sequence"/>
</dbReference>
<protein>
    <submittedName>
        <fullName evidence="2">Conjugal transfer protein</fullName>
    </submittedName>
</protein>
<keyword evidence="1" id="KW-0812">Transmembrane</keyword>
<proteinExistence type="predicted"/>
<gene>
    <name evidence="2" type="ORF">ACFSUE_19470</name>
</gene>
<keyword evidence="3" id="KW-1185">Reference proteome</keyword>